<dbReference type="InterPro" id="IPR014710">
    <property type="entry name" value="RmlC-like_jellyroll"/>
</dbReference>
<dbReference type="Pfam" id="PF04209">
    <property type="entry name" value="HgmA_C"/>
    <property type="match status" value="1"/>
</dbReference>
<dbReference type="GO" id="GO:0005737">
    <property type="term" value="C:cytoplasm"/>
    <property type="evidence" value="ECO:0007669"/>
    <property type="project" value="TreeGrafter"/>
</dbReference>
<keyword evidence="8 9" id="KW-0408">Iron</keyword>
<dbReference type="EMBL" id="LJZO01000071">
    <property type="protein sequence ID" value="ROV88106.1"/>
    <property type="molecule type" value="Genomic_DNA"/>
</dbReference>
<dbReference type="Pfam" id="PF20510">
    <property type="entry name" value="HgmA_N"/>
    <property type="match status" value="2"/>
</dbReference>
<evidence type="ECO:0000256" key="4">
    <source>
        <dbReference type="ARBA" id="ARBA00013127"/>
    </source>
</evidence>
<keyword evidence="6" id="KW-0223">Dioxygenase</keyword>
<reference evidence="12 13" key="1">
    <citation type="submission" date="2015-09" db="EMBL/GenBank/DDBJ databases">
        <title>Host preference determinants of Valsa canker pathogens revealed by comparative genomics.</title>
        <authorList>
            <person name="Yin Z."/>
            <person name="Huang L."/>
        </authorList>
    </citation>
    <scope>NUCLEOTIDE SEQUENCE [LARGE SCALE GENOMIC DNA]</scope>
    <source>
        <strain evidence="12 13">YSFL</strain>
    </source>
</reference>
<feature type="domain" description="Homogentisate 1,2-dioxygenase N-terminal" evidence="11">
    <location>
        <begin position="30"/>
        <end position="279"/>
    </location>
</feature>
<dbReference type="STRING" id="252740.A0A423VAY5"/>
<organism evidence="12 13">
    <name type="scientific">Cytospora chrysosperma</name>
    <name type="common">Cytospora canker fungus</name>
    <name type="synonym">Sphaeria chrysosperma</name>
    <dbReference type="NCBI Taxonomy" id="252740"/>
    <lineage>
        <taxon>Eukaryota</taxon>
        <taxon>Fungi</taxon>
        <taxon>Dikarya</taxon>
        <taxon>Ascomycota</taxon>
        <taxon>Pezizomycotina</taxon>
        <taxon>Sordariomycetes</taxon>
        <taxon>Sordariomycetidae</taxon>
        <taxon>Diaporthales</taxon>
        <taxon>Cytosporaceae</taxon>
        <taxon>Cytospora</taxon>
    </lineage>
</organism>
<dbReference type="PANTHER" id="PTHR11056">
    <property type="entry name" value="HOMOGENTISATE 1,2-DIOXYGENASE"/>
    <property type="match status" value="1"/>
</dbReference>
<name>A0A423VAY5_CYTCH</name>
<feature type="binding site" evidence="9">
    <location>
        <position position="396"/>
    </location>
    <ligand>
        <name>Fe cation</name>
        <dbReference type="ChEBI" id="CHEBI:24875"/>
    </ligand>
</feature>
<keyword evidence="13" id="KW-1185">Reference proteome</keyword>
<dbReference type="Proteomes" id="UP000284375">
    <property type="component" value="Unassembled WGS sequence"/>
</dbReference>
<evidence type="ECO:0000256" key="3">
    <source>
        <dbReference type="ARBA" id="ARBA00007757"/>
    </source>
</evidence>
<evidence type="ECO:0000256" key="6">
    <source>
        <dbReference type="ARBA" id="ARBA00022964"/>
    </source>
</evidence>
<dbReference type="Gene3D" id="2.60.120.10">
    <property type="entry name" value="Jelly Rolls"/>
    <property type="match status" value="1"/>
</dbReference>
<dbReference type="PANTHER" id="PTHR11056:SF0">
    <property type="entry name" value="HOMOGENTISATE 1,2-DIOXYGENASE"/>
    <property type="match status" value="1"/>
</dbReference>
<evidence type="ECO:0000256" key="8">
    <source>
        <dbReference type="ARBA" id="ARBA00023004"/>
    </source>
</evidence>
<dbReference type="InterPro" id="IPR046452">
    <property type="entry name" value="HgmA_N"/>
</dbReference>
<dbReference type="SUPFAM" id="SSF51182">
    <property type="entry name" value="RmlC-like cupins"/>
    <property type="match status" value="1"/>
</dbReference>
<comment type="cofactor">
    <cofactor evidence="1 9">
        <name>Fe cation</name>
        <dbReference type="ChEBI" id="CHEBI:24875"/>
    </cofactor>
</comment>
<feature type="binding site" evidence="9">
    <location>
        <position position="432"/>
    </location>
    <ligand>
        <name>homogentisate</name>
        <dbReference type="ChEBI" id="CHEBI:16169"/>
    </ligand>
</feature>
<evidence type="ECO:0000259" key="10">
    <source>
        <dbReference type="Pfam" id="PF04209"/>
    </source>
</evidence>
<dbReference type="UniPathway" id="UPA00139">
    <property type="reaction ID" value="UER00339"/>
</dbReference>
<comment type="caution">
    <text evidence="12">The sequence shown here is derived from an EMBL/GenBank/DDBJ whole genome shotgun (WGS) entry which is preliminary data.</text>
</comment>
<evidence type="ECO:0000256" key="2">
    <source>
        <dbReference type="ARBA" id="ARBA00004704"/>
    </source>
</evidence>
<dbReference type="EC" id="1.13.11.5" evidence="4"/>
<evidence type="ECO:0000256" key="7">
    <source>
        <dbReference type="ARBA" id="ARBA00023002"/>
    </source>
</evidence>
<comment type="similarity">
    <text evidence="3">Belongs to the homogentisate dioxygenase family.</text>
</comment>
<dbReference type="InterPro" id="IPR046451">
    <property type="entry name" value="HgmA_C"/>
</dbReference>
<evidence type="ECO:0000256" key="1">
    <source>
        <dbReference type="ARBA" id="ARBA00001962"/>
    </source>
</evidence>
<feature type="domain" description="Homogentisate 1,2-dioxygenase C-terminal" evidence="10">
    <location>
        <begin position="349"/>
        <end position="492"/>
    </location>
</feature>
<keyword evidence="7" id="KW-0560">Oxidoreductase</keyword>
<dbReference type="InterPro" id="IPR011051">
    <property type="entry name" value="RmlC_Cupin_sf"/>
</dbReference>
<evidence type="ECO:0000256" key="5">
    <source>
        <dbReference type="ARBA" id="ARBA00022723"/>
    </source>
</evidence>
<dbReference type="OrthoDB" id="1689029at2759"/>
<evidence type="ECO:0000259" key="11">
    <source>
        <dbReference type="Pfam" id="PF20510"/>
    </source>
</evidence>
<evidence type="ECO:0000313" key="13">
    <source>
        <dbReference type="Proteomes" id="UP000284375"/>
    </source>
</evidence>
<keyword evidence="5 9" id="KW-0479">Metal-binding</keyword>
<feature type="binding site" evidence="9">
    <location>
        <position position="411"/>
    </location>
    <ligand>
        <name>homogentisate</name>
        <dbReference type="ChEBI" id="CHEBI:16169"/>
    </ligand>
</feature>
<dbReference type="InterPro" id="IPR005708">
    <property type="entry name" value="Homogentis_dOase"/>
</dbReference>
<dbReference type="GO" id="GO:0004411">
    <property type="term" value="F:homogentisate 1,2-dioxygenase activity"/>
    <property type="evidence" value="ECO:0007669"/>
    <property type="project" value="UniProtKB-EC"/>
</dbReference>
<gene>
    <name evidence="12" type="ORF">VSDG_09389</name>
</gene>
<evidence type="ECO:0000313" key="12">
    <source>
        <dbReference type="EMBL" id="ROV88106.1"/>
    </source>
</evidence>
<evidence type="ECO:0000256" key="9">
    <source>
        <dbReference type="PIRSR" id="PIRSR605708-2"/>
    </source>
</evidence>
<dbReference type="CDD" id="cd07000">
    <property type="entry name" value="cupin_HGO_N"/>
    <property type="match status" value="1"/>
</dbReference>
<dbReference type="AlphaFoldDB" id="A0A423VAY5"/>
<feature type="binding site" evidence="9">
    <location>
        <position position="402"/>
    </location>
    <ligand>
        <name>Fe cation</name>
        <dbReference type="ChEBI" id="CHEBI:24875"/>
    </ligand>
</feature>
<dbReference type="GO" id="GO:0046872">
    <property type="term" value="F:metal ion binding"/>
    <property type="evidence" value="ECO:0007669"/>
    <property type="project" value="UniProtKB-KW"/>
</dbReference>
<dbReference type="GO" id="GO:0006559">
    <property type="term" value="P:L-phenylalanine catabolic process"/>
    <property type="evidence" value="ECO:0007669"/>
    <property type="project" value="UniProtKB-UniPathway"/>
</dbReference>
<comment type="pathway">
    <text evidence="2">Amino-acid degradation; L-phenylalanine degradation; acetoacetate and fumarate from L-phenylalanine: step 4/6.</text>
</comment>
<sequence>METLFINDDGLHHSAVLGHVSQSTRHDPYRYQHGFGNHHASEAFSGALPHSGTNIPQKHPYGLYAEHLNGTSFVSSRESVLNTWMYRVRPSVAHRPLRPYKVSSEIESCFSPLNSNVDFTPLTHTWGPLQEPFKSSAGKDEKPNAHQPVTFVEGLNTICGHGDPTLKEGMAVHMYAFNVDMIREAFVNNDGEFLIVPQRSTLDIQTELGHLRVPPGSIAVIPPGFRFSVSIASFPETSGASGYILEIFGTHFKLPELGPLGANGLAHVRDFQYPVASFDIDLDPPLPTPEGSTFLPMAEPPSSHWRISTKLAGKFYQYTQLHTPFDVVAWHGRYSPYKYSLSHFTHLSANTDQIDPTAYCVLTAPSKWPGVSLVDFCVFGEKYAISRDTLRIPYHHRTMATELVGIIKGKYGGSVRKLEAGGLSFEQGYMPHGESYECWKRDSEREAKAEVVGRDFLGFMFHVSSHVGLTRWSTERHPDIRLEEPGFWDGLRAPFSDKLLQASQALEKTRIANEAAIQAELTALAFEVMANRRRLSSTDDEDDQVRGGFSKGE</sequence>
<proteinExistence type="inferred from homology"/>
<feature type="binding site" evidence="9">
    <location>
        <position position="432"/>
    </location>
    <ligand>
        <name>Fe cation</name>
        <dbReference type="ChEBI" id="CHEBI:24875"/>
    </ligand>
</feature>
<dbReference type="GO" id="GO:0006570">
    <property type="term" value="P:tyrosine metabolic process"/>
    <property type="evidence" value="ECO:0007669"/>
    <property type="project" value="InterPro"/>
</dbReference>
<accession>A0A423VAY5</accession>
<protein>
    <recommendedName>
        <fullName evidence="4">homogentisate 1,2-dioxygenase</fullName>
        <ecNumber evidence="4">1.13.11.5</ecNumber>
    </recommendedName>
</protein>
<feature type="domain" description="Homogentisate 1,2-dioxygenase N-terminal" evidence="11">
    <location>
        <begin position="304"/>
        <end position="341"/>
    </location>
</feature>